<proteinExistence type="predicted"/>
<evidence type="ECO:0000313" key="2">
    <source>
        <dbReference type="Proteomes" id="UP001456524"/>
    </source>
</evidence>
<dbReference type="Proteomes" id="UP001456524">
    <property type="component" value="Unassembled WGS sequence"/>
</dbReference>
<evidence type="ECO:0000313" key="1">
    <source>
        <dbReference type="EMBL" id="KAK8178136.1"/>
    </source>
</evidence>
<protein>
    <submittedName>
        <fullName evidence="1">Uncharacterized protein</fullName>
    </submittedName>
</protein>
<name>A0ABR1Y8K9_9PEZI</name>
<keyword evidence="2" id="KW-1185">Reference proteome</keyword>
<sequence>MSALQCLAGDKGLLIALKAACVAADEVDLGLATIDRIKTYCLLFKTQATGDYETTRAVLDMRTDVDGRVLCQVCATKVNLMDEWMRTVDMFAKRRVPICIKEDEKRGVDHVSPDRLFSSLTDSFVDSDTWIVCTDVILRTSSLGH</sequence>
<comment type="caution">
    <text evidence="1">The sequence shown here is derived from an EMBL/GenBank/DDBJ whole genome shotgun (WGS) entry which is preliminary data.</text>
</comment>
<reference evidence="1 2" key="1">
    <citation type="journal article" date="2022" name="G3 (Bethesda)">
        <title>Enemy or ally: a genomic approach to elucidate the lifestyle of Phyllosticta citrichinaensis.</title>
        <authorList>
            <person name="Buijs V.A."/>
            <person name="Groenewald J.Z."/>
            <person name="Haridas S."/>
            <person name="LaButti K.M."/>
            <person name="Lipzen A."/>
            <person name="Martin F.M."/>
            <person name="Barry K."/>
            <person name="Grigoriev I.V."/>
            <person name="Crous P.W."/>
            <person name="Seidl M.F."/>
        </authorList>
    </citation>
    <scope>NUCLEOTIDE SEQUENCE [LARGE SCALE GENOMIC DNA]</scope>
    <source>
        <strain evidence="1 2">CBS 129764</strain>
    </source>
</reference>
<dbReference type="EMBL" id="JBBWUH010000001">
    <property type="protein sequence ID" value="KAK8178136.1"/>
    <property type="molecule type" value="Genomic_DNA"/>
</dbReference>
<accession>A0ABR1Y8K9</accession>
<organism evidence="1 2">
    <name type="scientific">Phyllosticta citrichinensis</name>
    <dbReference type="NCBI Taxonomy" id="1130410"/>
    <lineage>
        <taxon>Eukaryota</taxon>
        <taxon>Fungi</taxon>
        <taxon>Dikarya</taxon>
        <taxon>Ascomycota</taxon>
        <taxon>Pezizomycotina</taxon>
        <taxon>Dothideomycetes</taxon>
        <taxon>Dothideomycetes incertae sedis</taxon>
        <taxon>Botryosphaeriales</taxon>
        <taxon>Phyllostictaceae</taxon>
        <taxon>Phyllosticta</taxon>
    </lineage>
</organism>
<gene>
    <name evidence="1" type="ORF">IWX90DRAFT_411520</name>
</gene>